<organism evidence="1 2">
    <name type="scientific">Chryseobacterium salivictor</name>
    <dbReference type="NCBI Taxonomy" id="2547600"/>
    <lineage>
        <taxon>Bacteria</taxon>
        <taxon>Pseudomonadati</taxon>
        <taxon>Bacteroidota</taxon>
        <taxon>Flavobacteriia</taxon>
        <taxon>Flavobacteriales</taxon>
        <taxon>Weeksellaceae</taxon>
        <taxon>Chryseobacterium group</taxon>
        <taxon>Chryseobacterium</taxon>
    </lineage>
</organism>
<reference evidence="1 2" key="1">
    <citation type="submission" date="2019-03" db="EMBL/GenBank/DDBJ databases">
        <authorList>
            <person name="Kim H."/>
            <person name="Yu S.-M."/>
        </authorList>
    </citation>
    <scope>NUCLEOTIDE SEQUENCE [LARGE SCALE GENOMIC DNA]</scope>
    <source>
        <strain evidence="1 2">NBC122</strain>
    </source>
</reference>
<dbReference type="KEGG" id="csal:NBC122_02012"/>
<dbReference type="AlphaFoldDB" id="A0A4P6ZGJ2"/>
<gene>
    <name evidence="1" type="ORF">NBC122_02012</name>
</gene>
<accession>A0A4P6ZGJ2</accession>
<name>A0A4P6ZGJ2_9FLAO</name>
<dbReference type="Proteomes" id="UP000294419">
    <property type="component" value="Chromosome"/>
</dbReference>
<evidence type="ECO:0000313" key="1">
    <source>
        <dbReference type="EMBL" id="QBO58820.1"/>
    </source>
</evidence>
<sequence length="158" mass="18927">MKKIYFLWMIPFLLGSCNSRYDVVSVNKMNKERKQIAQDFVETYFKKCENKDYSAFEGFNISKKFQAKLSPDSLKRSCNYLYYKNGKVTVEKLVSAHTTKSPKDFMDVLNFKLKTEKSTEPVYLHLGMYRDQNYIEMPFYVSADESYYETIRKKYYKK</sequence>
<dbReference type="OrthoDB" id="1258772at2"/>
<proteinExistence type="predicted"/>
<dbReference type="EMBL" id="CP037954">
    <property type="protein sequence ID" value="QBO58820.1"/>
    <property type="molecule type" value="Genomic_DNA"/>
</dbReference>
<evidence type="ECO:0000313" key="2">
    <source>
        <dbReference type="Proteomes" id="UP000294419"/>
    </source>
</evidence>
<keyword evidence="2" id="KW-1185">Reference proteome</keyword>
<dbReference type="PROSITE" id="PS51257">
    <property type="entry name" value="PROKAR_LIPOPROTEIN"/>
    <property type="match status" value="1"/>
</dbReference>
<protein>
    <recommendedName>
        <fullName evidence="3">Lipoprotein</fullName>
    </recommendedName>
</protein>
<dbReference type="RefSeq" id="WP_133440208.1">
    <property type="nucleotide sequence ID" value="NZ_CP037954.1"/>
</dbReference>
<evidence type="ECO:0008006" key="3">
    <source>
        <dbReference type="Google" id="ProtNLM"/>
    </source>
</evidence>